<dbReference type="InterPro" id="IPR002068">
    <property type="entry name" value="A-crystallin/Hsp20_dom"/>
</dbReference>
<gene>
    <name evidence="4" type="ORF">NIES2135_48860</name>
</gene>
<dbReference type="CDD" id="cd06464">
    <property type="entry name" value="ACD_sHsps-like"/>
    <property type="match status" value="1"/>
</dbReference>
<dbReference type="EMBL" id="AP018203">
    <property type="protein sequence ID" value="BAY58013.1"/>
    <property type="molecule type" value="Genomic_DNA"/>
</dbReference>
<evidence type="ECO:0000259" key="3">
    <source>
        <dbReference type="PROSITE" id="PS01031"/>
    </source>
</evidence>
<evidence type="ECO:0000256" key="2">
    <source>
        <dbReference type="RuleBase" id="RU003616"/>
    </source>
</evidence>
<organism evidence="4 5">
    <name type="scientific">Leptolyngbya boryana NIES-2135</name>
    <dbReference type="NCBI Taxonomy" id="1973484"/>
    <lineage>
        <taxon>Bacteria</taxon>
        <taxon>Bacillati</taxon>
        <taxon>Cyanobacteriota</taxon>
        <taxon>Cyanophyceae</taxon>
        <taxon>Leptolyngbyales</taxon>
        <taxon>Leptolyngbyaceae</taxon>
        <taxon>Leptolyngbya group</taxon>
        <taxon>Leptolyngbya</taxon>
    </lineage>
</organism>
<evidence type="ECO:0000313" key="4">
    <source>
        <dbReference type="EMBL" id="BAY58013.1"/>
    </source>
</evidence>
<dbReference type="PANTHER" id="PTHR11527">
    <property type="entry name" value="HEAT-SHOCK PROTEIN 20 FAMILY MEMBER"/>
    <property type="match status" value="1"/>
</dbReference>
<name>A0A1Z4JN00_LEPBY</name>
<dbReference type="PROSITE" id="PS01031">
    <property type="entry name" value="SHSP"/>
    <property type="match status" value="1"/>
</dbReference>
<keyword evidence="4" id="KW-0346">Stress response</keyword>
<dbReference type="InterPro" id="IPR008978">
    <property type="entry name" value="HSP20-like_chaperone"/>
</dbReference>
<dbReference type="SUPFAM" id="SSF49764">
    <property type="entry name" value="HSP20-like chaperones"/>
    <property type="match status" value="1"/>
</dbReference>
<dbReference type="InterPro" id="IPR031107">
    <property type="entry name" value="Small_HSP"/>
</dbReference>
<evidence type="ECO:0000256" key="1">
    <source>
        <dbReference type="PROSITE-ProRule" id="PRU00285"/>
    </source>
</evidence>
<keyword evidence="5" id="KW-1185">Reference proteome</keyword>
<proteinExistence type="inferred from homology"/>
<sequence length="178" mass="20007">MRLTLIPPKLETSKHRTLLSLNKVTAMMTSTRLQEMEMARRQFNQLFSELMPTRETTWSPAIEFTATEAEFILRAQLPGIAAKDVDVQIGQDTVSISGEHKLEATEAKGLRSEFRYGKFRRVISLPAPVQNDQAKAELKDGILTLTLPRLQAVKPTIVKLNLVESEAQAEETADVWNS</sequence>
<evidence type="ECO:0000313" key="5">
    <source>
        <dbReference type="Proteomes" id="UP000217895"/>
    </source>
</evidence>
<reference evidence="4 5" key="1">
    <citation type="submission" date="2017-06" db="EMBL/GenBank/DDBJ databases">
        <title>Genome sequencing of cyanobaciteial culture collection at National Institute for Environmental Studies (NIES).</title>
        <authorList>
            <person name="Hirose Y."/>
            <person name="Shimura Y."/>
            <person name="Fujisawa T."/>
            <person name="Nakamura Y."/>
            <person name="Kawachi M."/>
        </authorList>
    </citation>
    <scope>NUCLEOTIDE SEQUENCE [LARGE SCALE GENOMIC DNA]</scope>
    <source>
        <strain evidence="4 5">NIES-2135</strain>
    </source>
</reference>
<dbReference type="Pfam" id="PF00011">
    <property type="entry name" value="HSP20"/>
    <property type="match status" value="1"/>
</dbReference>
<dbReference type="Proteomes" id="UP000217895">
    <property type="component" value="Chromosome"/>
</dbReference>
<dbReference type="AlphaFoldDB" id="A0A1Z4JN00"/>
<protein>
    <submittedName>
        <fullName evidence="4">Heat shock protein Hsp20</fullName>
    </submittedName>
</protein>
<accession>A0A1Z4JN00</accession>
<comment type="similarity">
    <text evidence="1 2">Belongs to the small heat shock protein (HSP20) family.</text>
</comment>
<dbReference type="Gene3D" id="2.60.40.790">
    <property type="match status" value="1"/>
</dbReference>
<feature type="domain" description="SHSP" evidence="3">
    <location>
        <begin position="53"/>
        <end position="166"/>
    </location>
</feature>